<accession>A0A382SM80</accession>
<sequence length="72" mass="8003">VDRLQITKDGVYENYLVDSNWAGGNRVKITADNVTLRNCEIRNASGNGIGVFGKNILIENCKIYHMLAGTFK</sequence>
<feature type="domain" description="Right handed beta helix" evidence="1">
    <location>
        <begin position="31"/>
        <end position="66"/>
    </location>
</feature>
<feature type="non-terminal residue" evidence="2">
    <location>
        <position position="72"/>
    </location>
</feature>
<dbReference type="InterPro" id="IPR012334">
    <property type="entry name" value="Pectin_lyas_fold"/>
</dbReference>
<organism evidence="2">
    <name type="scientific">marine metagenome</name>
    <dbReference type="NCBI Taxonomy" id="408172"/>
    <lineage>
        <taxon>unclassified sequences</taxon>
        <taxon>metagenomes</taxon>
        <taxon>ecological metagenomes</taxon>
    </lineage>
</organism>
<dbReference type="Pfam" id="PF13229">
    <property type="entry name" value="Beta_helix"/>
    <property type="match status" value="1"/>
</dbReference>
<feature type="non-terminal residue" evidence="2">
    <location>
        <position position="1"/>
    </location>
</feature>
<gene>
    <name evidence="2" type="ORF">METZ01_LOCUS363171</name>
</gene>
<dbReference type="AlphaFoldDB" id="A0A382SM80"/>
<reference evidence="2" key="1">
    <citation type="submission" date="2018-05" db="EMBL/GenBank/DDBJ databases">
        <authorList>
            <person name="Lanie J.A."/>
            <person name="Ng W.-L."/>
            <person name="Kazmierczak K.M."/>
            <person name="Andrzejewski T.M."/>
            <person name="Davidsen T.M."/>
            <person name="Wayne K.J."/>
            <person name="Tettelin H."/>
            <person name="Glass J.I."/>
            <person name="Rusch D."/>
            <person name="Podicherti R."/>
            <person name="Tsui H.-C.T."/>
            <person name="Winkler M.E."/>
        </authorList>
    </citation>
    <scope>NUCLEOTIDE SEQUENCE</scope>
</reference>
<evidence type="ECO:0000313" key="2">
    <source>
        <dbReference type="EMBL" id="SVD10317.1"/>
    </source>
</evidence>
<dbReference type="Gene3D" id="2.160.20.10">
    <property type="entry name" value="Single-stranded right-handed beta-helix, Pectin lyase-like"/>
    <property type="match status" value="1"/>
</dbReference>
<protein>
    <recommendedName>
        <fullName evidence="1">Right handed beta helix domain-containing protein</fullName>
    </recommendedName>
</protein>
<dbReference type="SUPFAM" id="SSF51126">
    <property type="entry name" value="Pectin lyase-like"/>
    <property type="match status" value="1"/>
</dbReference>
<proteinExistence type="predicted"/>
<dbReference type="InterPro" id="IPR039448">
    <property type="entry name" value="Beta_helix"/>
</dbReference>
<dbReference type="InterPro" id="IPR011050">
    <property type="entry name" value="Pectin_lyase_fold/virulence"/>
</dbReference>
<name>A0A382SM80_9ZZZZ</name>
<evidence type="ECO:0000259" key="1">
    <source>
        <dbReference type="Pfam" id="PF13229"/>
    </source>
</evidence>
<dbReference type="EMBL" id="UINC01129734">
    <property type="protein sequence ID" value="SVD10317.1"/>
    <property type="molecule type" value="Genomic_DNA"/>
</dbReference>